<dbReference type="GO" id="GO:0008963">
    <property type="term" value="F:phospho-N-acetylmuramoyl-pentapeptide-transferase activity"/>
    <property type="evidence" value="ECO:0007669"/>
    <property type="project" value="UniProtKB-UniRule"/>
</dbReference>
<feature type="binding site" evidence="9">
    <location>
        <position position="193"/>
    </location>
    <ligand>
        <name>Mg(2+)</name>
        <dbReference type="ChEBI" id="CHEBI:18420"/>
    </ligand>
</feature>
<dbReference type="HAMAP" id="MF_00038">
    <property type="entry name" value="MraY"/>
    <property type="match status" value="1"/>
</dbReference>
<dbReference type="AlphaFoldDB" id="A0A931YDD2"/>
<comment type="caution">
    <text evidence="10">The sequence shown here is derived from an EMBL/GenBank/DDBJ whole genome shotgun (WGS) entry which is preliminary data.</text>
</comment>
<evidence type="ECO:0000256" key="2">
    <source>
        <dbReference type="ARBA" id="ARBA00005583"/>
    </source>
</evidence>
<evidence type="ECO:0000313" key="10">
    <source>
        <dbReference type="EMBL" id="MBI2465787.1"/>
    </source>
</evidence>
<evidence type="ECO:0000256" key="4">
    <source>
        <dbReference type="ARBA" id="ARBA00022692"/>
    </source>
</evidence>
<keyword evidence="7" id="KW-0133">Cell shape</keyword>
<gene>
    <name evidence="7 10" type="primary">mraY</name>
    <name evidence="10" type="ORF">HYV66_00980</name>
</gene>
<dbReference type="NCBIfam" id="TIGR00445">
    <property type="entry name" value="mraY"/>
    <property type="match status" value="1"/>
</dbReference>
<keyword evidence="7" id="KW-0961">Cell wall biogenesis/degradation</keyword>
<dbReference type="Pfam" id="PF00953">
    <property type="entry name" value="Glycos_transf_4"/>
    <property type="match status" value="1"/>
</dbReference>
<accession>A0A931YDD2</accession>
<comment type="subcellular location">
    <subcellularLocation>
        <location evidence="7">Cell membrane</location>
        <topology evidence="7">Multi-pass membrane protein</topology>
    </subcellularLocation>
    <subcellularLocation>
        <location evidence="1">Membrane</location>
        <topology evidence="1">Multi-pass membrane protein</topology>
    </subcellularLocation>
</comment>
<dbReference type="InterPro" id="IPR018480">
    <property type="entry name" value="PNAcMuramoyl-5peptid_Trfase_CS"/>
</dbReference>
<feature type="transmembrane region" description="Helical" evidence="7">
    <location>
        <begin position="140"/>
        <end position="156"/>
    </location>
</feature>
<feature type="transmembrane region" description="Helical" evidence="7">
    <location>
        <begin position="225"/>
        <end position="244"/>
    </location>
</feature>
<keyword evidence="5 7" id="KW-1133">Transmembrane helix</keyword>
<comment type="catalytic activity">
    <reaction evidence="7">
        <text>UDP-N-acetyl-alpha-D-muramoyl-L-alanyl-gamma-D-glutamyl-meso-2,6-diaminopimeloyl-D-alanyl-D-alanine + di-trans,octa-cis-undecaprenyl phosphate = di-trans,octa-cis-undecaprenyl diphospho-N-acetyl-alpha-D-muramoyl-L-alanyl-D-glutamyl-meso-2,6-diaminopimeloyl-D-alanyl-D-alanine + UMP</text>
        <dbReference type="Rhea" id="RHEA:28386"/>
        <dbReference type="ChEBI" id="CHEBI:57865"/>
        <dbReference type="ChEBI" id="CHEBI:60392"/>
        <dbReference type="ChEBI" id="CHEBI:61386"/>
        <dbReference type="ChEBI" id="CHEBI:61387"/>
        <dbReference type="EC" id="2.7.8.13"/>
    </reaction>
</comment>
<comment type="pathway">
    <text evidence="7">Cell wall biogenesis; peptidoglycan biosynthesis.</text>
</comment>
<feature type="transmembrane region" description="Helical" evidence="7">
    <location>
        <begin position="63"/>
        <end position="82"/>
    </location>
</feature>
<evidence type="ECO:0000256" key="8">
    <source>
        <dbReference type="NCBIfam" id="TIGR00445"/>
    </source>
</evidence>
<keyword evidence="7" id="KW-0573">Peptidoglycan synthesis</keyword>
<dbReference type="Proteomes" id="UP000709672">
    <property type="component" value="Unassembled WGS sequence"/>
</dbReference>
<dbReference type="CDD" id="cd06852">
    <property type="entry name" value="GT_MraY"/>
    <property type="match status" value="1"/>
</dbReference>
<keyword evidence="4 7" id="KW-0812">Transmembrane</keyword>
<dbReference type="EMBL" id="JACPHQ010000013">
    <property type="protein sequence ID" value="MBI2465787.1"/>
    <property type="molecule type" value="Genomic_DNA"/>
</dbReference>
<feature type="transmembrane region" description="Helical" evidence="7">
    <location>
        <begin position="329"/>
        <end position="347"/>
    </location>
</feature>
<dbReference type="PANTHER" id="PTHR22926">
    <property type="entry name" value="PHOSPHO-N-ACETYLMURAMOYL-PENTAPEPTIDE-TRANSFERASE"/>
    <property type="match status" value="1"/>
</dbReference>
<evidence type="ECO:0000256" key="7">
    <source>
        <dbReference type="HAMAP-Rule" id="MF_00038"/>
    </source>
</evidence>
<dbReference type="GO" id="GO:0005886">
    <property type="term" value="C:plasma membrane"/>
    <property type="evidence" value="ECO:0007669"/>
    <property type="project" value="UniProtKB-SubCell"/>
</dbReference>
<dbReference type="GO" id="GO:0008360">
    <property type="term" value="P:regulation of cell shape"/>
    <property type="evidence" value="ECO:0007669"/>
    <property type="project" value="UniProtKB-KW"/>
</dbReference>
<comment type="similarity">
    <text evidence="2 7">Belongs to the glycosyltransferase 4 family. MraY subfamily.</text>
</comment>
<dbReference type="GO" id="GO:0071555">
    <property type="term" value="P:cell wall organization"/>
    <property type="evidence" value="ECO:0007669"/>
    <property type="project" value="UniProtKB-KW"/>
</dbReference>
<dbReference type="GO" id="GO:0046872">
    <property type="term" value="F:metal ion binding"/>
    <property type="evidence" value="ECO:0007669"/>
    <property type="project" value="UniProtKB-KW"/>
</dbReference>
<evidence type="ECO:0000256" key="5">
    <source>
        <dbReference type="ARBA" id="ARBA00022989"/>
    </source>
</evidence>
<comment type="cofactor">
    <cofactor evidence="7 9">
        <name>Mg(2+)</name>
        <dbReference type="ChEBI" id="CHEBI:18420"/>
    </cofactor>
</comment>
<evidence type="ECO:0000256" key="6">
    <source>
        <dbReference type="ARBA" id="ARBA00023136"/>
    </source>
</evidence>
<keyword evidence="3 7" id="KW-0808">Transferase</keyword>
<feature type="transmembrane region" description="Helical" evidence="7">
    <location>
        <begin position="256"/>
        <end position="280"/>
    </location>
</feature>
<dbReference type="InterPro" id="IPR000715">
    <property type="entry name" value="Glycosyl_transferase_4"/>
</dbReference>
<keyword evidence="7" id="KW-0132">Cell division</keyword>
<dbReference type="Pfam" id="PF10555">
    <property type="entry name" value="MraY_sig1"/>
    <property type="match status" value="1"/>
</dbReference>
<reference evidence="10" key="1">
    <citation type="submission" date="2020-07" db="EMBL/GenBank/DDBJ databases">
        <title>Huge and variable diversity of episymbiotic CPR bacteria and DPANN archaea in groundwater ecosystems.</title>
        <authorList>
            <person name="He C.Y."/>
            <person name="Keren R."/>
            <person name="Whittaker M."/>
            <person name="Farag I.F."/>
            <person name="Doudna J."/>
            <person name="Cate J.H.D."/>
            <person name="Banfield J.F."/>
        </authorList>
    </citation>
    <scope>NUCLEOTIDE SEQUENCE</scope>
    <source>
        <strain evidence="10">NC_groundwater_418_Ag_B-0.1um_45_10</strain>
    </source>
</reference>
<evidence type="ECO:0000256" key="3">
    <source>
        <dbReference type="ARBA" id="ARBA00022679"/>
    </source>
</evidence>
<protein>
    <recommendedName>
        <fullName evidence="7 8">Phospho-N-acetylmuramoyl-pentapeptide-transferase</fullName>
        <ecNumber evidence="7 8">2.7.8.13</ecNumber>
    </recommendedName>
    <alternativeName>
        <fullName evidence="7">UDP-MurNAc-pentapeptide phosphotransferase</fullName>
    </alternativeName>
</protein>
<organism evidence="10 11">
    <name type="scientific">Candidatus Sungiibacteriota bacterium</name>
    <dbReference type="NCBI Taxonomy" id="2750080"/>
    <lineage>
        <taxon>Bacteria</taxon>
        <taxon>Candidatus Sungiibacteriota</taxon>
    </lineage>
</organism>
<feature type="transmembrane region" description="Helical" evidence="7">
    <location>
        <begin position="200"/>
        <end position="219"/>
    </location>
</feature>
<dbReference type="EC" id="2.7.8.13" evidence="7 8"/>
<evidence type="ECO:0000313" key="11">
    <source>
        <dbReference type="Proteomes" id="UP000709672"/>
    </source>
</evidence>
<dbReference type="GO" id="GO:0009252">
    <property type="term" value="P:peptidoglycan biosynthetic process"/>
    <property type="evidence" value="ECO:0007669"/>
    <property type="project" value="UniProtKB-UniRule"/>
</dbReference>
<evidence type="ECO:0000256" key="9">
    <source>
        <dbReference type="PIRSR" id="PIRSR600715-1"/>
    </source>
</evidence>
<keyword evidence="7 9" id="KW-0479">Metal-binding</keyword>
<evidence type="ECO:0000256" key="1">
    <source>
        <dbReference type="ARBA" id="ARBA00004141"/>
    </source>
</evidence>
<dbReference type="GO" id="GO:0051301">
    <property type="term" value="P:cell division"/>
    <property type="evidence" value="ECO:0007669"/>
    <property type="project" value="UniProtKB-KW"/>
</dbReference>
<dbReference type="PANTHER" id="PTHR22926:SF5">
    <property type="entry name" value="PHOSPHO-N-ACETYLMURAMOYL-PENTAPEPTIDE-TRANSFERASE HOMOLOG"/>
    <property type="match status" value="1"/>
</dbReference>
<name>A0A931YDD2_9BACT</name>
<feature type="binding site" evidence="9">
    <location>
        <position position="253"/>
    </location>
    <ligand>
        <name>Mg(2+)</name>
        <dbReference type="ChEBI" id="CHEBI:18420"/>
    </ligand>
</feature>
<proteinExistence type="inferred from homology"/>
<dbReference type="InterPro" id="IPR003524">
    <property type="entry name" value="PNAcMuramoyl-5peptid_Trfase"/>
</dbReference>
<keyword evidence="7 9" id="KW-0460">Magnesium</keyword>
<feature type="transmembrane region" description="Helical" evidence="7">
    <location>
        <begin position="176"/>
        <end position="193"/>
    </location>
</feature>
<comment type="function">
    <text evidence="7">Catalyzes the initial step of the lipid cycle reactions in the biosynthesis of the cell wall peptidoglycan: transfers peptidoglycan precursor phospho-MurNAc-pentapeptide from UDP-MurNAc-pentapeptide onto the lipid carrier undecaprenyl phosphate, yielding undecaprenyl-pyrophosphoryl-MurNAc-pentapeptide, known as lipid I.</text>
</comment>
<keyword evidence="7" id="KW-0131">Cell cycle</keyword>
<keyword evidence="6 7" id="KW-0472">Membrane</keyword>
<feature type="transmembrane region" description="Helical" evidence="7">
    <location>
        <begin position="12"/>
        <end position="34"/>
    </location>
</feature>
<feature type="transmembrane region" description="Helical" evidence="7">
    <location>
        <begin position="102"/>
        <end position="128"/>
    </location>
</feature>
<keyword evidence="7" id="KW-1003">Cell membrane</keyword>
<sequence length="348" mass="38228">MDETSFQIVRILTLAFSAFALSIFLTPWWTNILYKYRLGKQIRTEGAPVFTALHKGKEGTPTMGGVIIWLTLLVLILVLALAEKFLPGSFAAKFNFLSRTQTLLPLGVLMFSAVIGLGDDLLGVFRIGPKGGGLKMRHRLMLYTAVAIVGALWFYYKLDWTVVKVPFLGVFDINGWYIPFAIFIIVATSFSVNESDGLDGLAGGLMLTAFAGYGLVAFFEARYDLAIFCAVIAGALLSFLWFNIHPARFFMGDTGAMPLGVTLAVIALLTNAALVLPLLAFVPMVESASVIIQVLSKKLRRGKKVFLSSPIHHHFQAKGWPETKVTERFWIISSVMAALGIIVQLLGR</sequence>